<keyword evidence="2" id="KW-0479">Metal-binding</keyword>
<dbReference type="PROSITE" id="PS50090">
    <property type="entry name" value="MYB_LIKE"/>
    <property type="match status" value="1"/>
</dbReference>
<dbReference type="InterPro" id="IPR009057">
    <property type="entry name" value="Homeodomain-like_sf"/>
</dbReference>
<dbReference type="InterPro" id="IPR000433">
    <property type="entry name" value="Znf_ZZ"/>
</dbReference>
<evidence type="ECO:0000259" key="13">
    <source>
        <dbReference type="PROSITE" id="PS51293"/>
    </source>
</evidence>
<evidence type="ECO:0000259" key="11">
    <source>
        <dbReference type="PROSITE" id="PS50090"/>
    </source>
</evidence>
<keyword evidence="3 9" id="KW-0863">Zinc-finger</keyword>
<accession>A0A7M5WY83</accession>
<dbReference type="FunFam" id="3.30.60.90:FF:000008">
    <property type="entry name" value="Transcriptional adapter 2"/>
    <property type="match status" value="1"/>
</dbReference>
<keyword evidence="6 8" id="KW-0804">Transcription</keyword>
<dbReference type="EnsemblMetazoa" id="CLYHEMT014900.1">
    <property type="protein sequence ID" value="CLYHEMP014900.1"/>
    <property type="gene ID" value="CLYHEMG014900"/>
</dbReference>
<dbReference type="Gene3D" id="1.10.10.60">
    <property type="entry name" value="Homeodomain-like"/>
    <property type="match status" value="1"/>
</dbReference>
<keyword evidence="5 8" id="KW-0805">Transcription regulation</keyword>
<dbReference type="GO" id="GO:0006338">
    <property type="term" value="P:chromatin remodeling"/>
    <property type="evidence" value="ECO:0007669"/>
    <property type="project" value="TreeGrafter"/>
</dbReference>
<feature type="domain" description="SANT" evidence="13">
    <location>
        <begin position="76"/>
        <end position="128"/>
    </location>
</feature>
<evidence type="ECO:0000256" key="4">
    <source>
        <dbReference type="ARBA" id="ARBA00022833"/>
    </source>
</evidence>
<evidence type="ECO:0000256" key="3">
    <source>
        <dbReference type="ARBA" id="ARBA00022771"/>
    </source>
</evidence>
<evidence type="ECO:0000256" key="8">
    <source>
        <dbReference type="PIRNR" id="PIRNR025024"/>
    </source>
</evidence>
<dbReference type="GO" id="GO:0006357">
    <property type="term" value="P:regulation of transcription by RNA polymerase II"/>
    <property type="evidence" value="ECO:0007669"/>
    <property type="project" value="InterPro"/>
</dbReference>
<dbReference type="AlphaFoldDB" id="A0A7M5WY83"/>
<dbReference type="Gene3D" id="1.10.10.10">
    <property type="entry name" value="Winged helix-like DNA-binding domain superfamily/Winged helix DNA-binding domain"/>
    <property type="match status" value="1"/>
</dbReference>
<dbReference type="CDD" id="cd00167">
    <property type="entry name" value="SANT"/>
    <property type="match status" value="1"/>
</dbReference>
<evidence type="ECO:0000259" key="12">
    <source>
        <dbReference type="PROSITE" id="PS50135"/>
    </source>
</evidence>
<dbReference type="GO" id="GO:0003713">
    <property type="term" value="F:transcription coactivator activity"/>
    <property type="evidence" value="ECO:0007669"/>
    <property type="project" value="InterPro"/>
</dbReference>
<dbReference type="OrthoDB" id="270417at2759"/>
<feature type="compositionally biased region" description="Basic and acidic residues" evidence="10">
    <location>
        <begin position="340"/>
        <end position="351"/>
    </location>
</feature>
<dbReference type="PANTHER" id="PTHR12374">
    <property type="entry name" value="TRANSCRIPTIONAL ADAPTOR 2 ADA2 -RELATED"/>
    <property type="match status" value="1"/>
</dbReference>
<feature type="domain" description="Myb-like" evidence="11">
    <location>
        <begin position="81"/>
        <end position="124"/>
    </location>
</feature>
<proteinExistence type="predicted"/>
<protein>
    <recommendedName>
        <fullName evidence="8">Transcriptional adapter</fullName>
    </recommendedName>
</protein>
<keyword evidence="7 8" id="KW-0539">Nucleus</keyword>
<reference evidence="15" key="1">
    <citation type="submission" date="2021-01" db="UniProtKB">
        <authorList>
            <consortium name="EnsemblMetazoa"/>
        </authorList>
    </citation>
    <scope>IDENTIFICATION</scope>
</reference>
<dbReference type="GO" id="GO:0003682">
    <property type="term" value="F:chromatin binding"/>
    <property type="evidence" value="ECO:0007669"/>
    <property type="project" value="TreeGrafter"/>
</dbReference>
<dbReference type="Proteomes" id="UP000594262">
    <property type="component" value="Unplaced"/>
</dbReference>
<evidence type="ECO:0000313" key="16">
    <source>
        <dbReference type="Proteomes" id="UP000594262"/>
    </source>
</evidence>
<dbReference type="GeneID" id="136803878"/>
<dbReference type="InterPro" id="IPR041983">
    <property type="entry name" value="ADA2-like_ZZ"/>
</dbReference>
<dbReference type="Pfam" id="PF00249">
    <property type="entry name" value="Myb_DNA-binding"/>
    <property type="match status" value="1"/>
</dbReference>
<dbReference type="PANTHER" id="PTHR12374:SF63">
    <property type="entry name" value="TRANSCRIPTIONAL ADAPTER 2-BETA"/>
    <property type="match status" value="1"/>
</dbReference>
<dbReference type="Pfam" id="PF25299">
    <property type="entry name" value="ZZ_ADA2"/>
    <property type="match status" value="1"/>
</dbReference>
<dbReference type="SUPFAM" id="SSF46689">
    <property type="entry name" value="Homeodomain-like"/>
    <property type="match status" value="2"/>
</dbReference>
<dbReference type="CDD" id="cd02335">
    <property type="entry name" value="ZZ_ADA2"/>
    <property type="match status" value="1"/>
</dbReference>
<sequence>MSGTLTTKMAAGNSSATDGAKYHCNYCHADCSGLRVSCAECPDFDACIQCFASGAEMGNHKRGHDYHLIDNGTFYLIVKGWTADEEMLLLDAIEQHGLGNWDDISDHVGTKSPQEAQDHFEEVYLKKNIGKVTLPKSVSHIPDHASVEGQLSPTLLKPMESLDLPVAEQQELGYMMFRDDFEREYDNDAENLIKTLVCSRDDDELETALKLQLADMYWRVLHERSRWKKIARDYGLITSKHRLIASRRKLSKEDREFKDKIRPFAQFVQPQQWEELVNNRIRERELKARIKELTKYRRYGIKKLTGCQEYEDLKTQRERKKENRKRMQVISPPRTTKTSGKKEFSSDDSRKKDDIDITTKEFEEFKEKMSSDTSFHLLSDKEKHLCATVQLRCSRYMTLKSYLLNEYASSRMKIPHKTKPPHYLTPSLRLALQEFFIQCGWISE</sequence>
<evidence type="ECO:0000256" key="2">
    <source>
        <dbReference type="ARBA" id="ARBA00022723"/>
    </source>
</evidence>
<dbReference type="InterPro" id="IPR017930">
    <property type="entry name" value="Myb_dom"/>
</dbReference>
<dbReference type="SUPFAM" id="SSF57850">
    <property type="entry name" value="RING/U-box"/>
    <property type="match status" value="1"/>
</dbReference>
<dbReference type="InterPro" id="IPR001005">
    <property type="entry name" value="SANT/Myb"/>
</dbReference>
<evidence type="ECO:0000256" key="6">
    <source>
        <dbReference type="ARBA" id="ARBA00023163"/>
    </source>
</evidence>
<dbReference type="InterPro" id="IPR017884">
    <property type="entry name" value="SANT_dom"/>
</dbReference>
<dbReference type="RefSeq" id="XP_066916701.1">
    <property type="nucleotide sequence ID" value="XM_067060600.1"/>
</dbReference>
<dbReference type="SMART" id="SM00291">
    <property type="entry name" value="ZnF_ZZ"/>
    <property type="match status" value="1"/>
</dbReference>
<evidence type="ECO:0000256" key="1">
    <source>
        <dbReference type="ARBA" id="ARBA00004123"/>
    </source>
</evidence>
<evidence type="ECO:0000256" key="9">
    <source>
        <dbReference type="PROSITE-ProRule" id="PRU00228"/>
    </source>
</evidence>
<dbReference type="PIRSF" id="PIRSF025024">
    <property type="entry name" value="Transcriptional_adaptor_2"/>
    <property type="match status" value="1"/>
</dbReference>
<dbReference type="Gene3D" id="3.30.60.90">
    <property type="match status" value="1"/>
</dbReference>
<comment type="subcellular location">
    <subcellularLocation>
        <location evidence="1 8">Nucleus</location>
    </subcellularLocation>
</comment>
<dbReference type="GO" id="GO:0005634">
    <property type="term" value="C:nucleus"/>
    <property type="evidence" value="ECO:0007669"/>
    <property type="project" value="UniProtKB-SubCell"/>
</dbReference>
<dbReference type="GO" id="GO:0008270">
    <property type="term" value="F:zinc ion binding"/>
    <property type="evidence" value="ECO:0007669"/>
    <property type="project" value="UniProtKB-KW"/>
</dbReference>
<evidence type="ECO:0000256" key="7">
    <source>
        <dbReference type="ARBA" id="ARBA00023242"/>
    </source>
</evidence>
<dbReference type="PROSITE" id="PS51293">
    <property type="entry name" value="SANT"/>
    <property type="match status" value="1"/>
</dbReference>
<keyword evidence="16" id="KW-1185">Reference proteome</keyword>
<dbReference type="InterPro" id="IPR043145">
    <property type="entry name" value="Znf_ZZ_sf"/>
</dbReference>
<feature type="region of interest" description="Disordered" evidence="10">
    <location>
        <begin position="315"/>
        <end position="351"/>
    </location>
</feature>
<dbReference type="PROSITE" id="PS51294">
    <property type="entry name" value="HTH_MYB"/>
    <property type="match status" value="1"/>
</dbReference>
<keyword evidence="4" id="KW-0862">Zinc</keyword>
<dbReference type="InterPro" id="IPR036388">
    <property type="entry name" value="WH-like_DNA-bd_sf"/>
</dbReference>
<dbReference type="GO" id="GO:0070461">
    <property type="term" value="C:SAGA-type complex"/>
    <property type="evidence" value="ECO:0007669"/>
    <property type="project" value="TreeGrafter"/>
</dbReference>
<evidence type="ECO:0000313" key="15">
    <source>
        <dbReference type="EnsemblMetazoa" id="CLYHEMP014900.1"/>
    </source>
</evidence>
<name>A0A7M5WY83_9CNID</name>
<dbReference type="InterPro" id="IPR016827">
    <property type="entry name" value="Ada2/TADA2"/>
</dbReference>
<feature type="domain" description="ZZ-type" evidence="12">
    <location>
        <begin position="19"/>
        <end position="74"/>
    </location>
</feature>
<evidence type="ECO:0000256" key="10">
    <source>
        <dbReference type="SAM" id="MobiDB-lite"/>
    </source>
</evidence>
<dbReference type="PROSITE" id="PS50135">
    <property type="entry name" value="ZF_ZZ_2"/>
    <property type="match status" value="1"/>
</dbReference>
<dbReference type="SMART" id="SM00717">
    <property type="entry name" value="SANT"/>
    <property type="match status" value="1"/>
</dbReference>
<organism evidence="15 16">
    <name type="scientific">Clytia hemisphaerica</name>
    <dbReference type="NCBI Taxonomy" id="252671"/>
    <lineage>
        <taxon>Eukaryota</taxon>
        <taxon>Metazoa</taxon>
        <taxon>Cnidaria</taxon>
        <taxon>Hydrozoa</taxon>
        <taxon>Hydroidolina</taxon>
        <taxon>Leptothecata</taxon>
        <taxon>Obeliida</taxon>
        <taxon>Clytiidae</taxon>
        <taxon>Clytia</taxon>
    </lineage>
</organism>
<evidence type="ECO:0000256" key="5">
    <source>
        <dbReference type="ARBA" id="ARBA00023015"/>
    </source>
</evidence>
<evidence type="ECO:0000259" key="14">
    <source>
        <dbReference type="PROSITE" id="PS51294"/>
    </source>
</evidence>
<dbReference type="InterPro" id="IPR055141">
    <property type="entry name" value="TADA2A_B-like_dom"/>
</dbReference>
<feature type="domain" description="HTH myb-type" evidence="14">
    <location>
        <begin position="81"/>
        <end position="129"/>
    </location>
</feature>
<dbReference type="Pfam" id="PF22941">
    <property type="entry name" value="TADA2A-like_3rd"/>
    <property type="match status" value="1"/>
</dbReference>